<gene>
    <name evidence="1" type="ORF">N1851_024069</name>
</gene>
<dbReference type="EMBL" id="JAOPHQ010004458">
    <property type="protein sequence ID" value="KAK0139298.1"/>
    <property type="molecule type" value="Genomic_DNA"/>
</dbReference>
<dbReference type="PANTHER" id="PTHR37984:SF9">
    <property type="entry name" value="INTEGRASE CATALYTIC DOMAIN-CONTAINING PROTEIN"/>
    <property type="match status" value="1"/>
</dbReference>
<dbReference type="PANTHER" id="PTHR37984">
    <property type="entry name" value="PROTEIN CBG26694"/>
    <property type="match status" value="1"/>
</dbReference>
<keyword evidence="2" id="KW-1185">Reference proteome</keyword>
<dbReference type="Gene3D" id="2.40.70.10">
    <property type="entry name" value="Acid Proteases"/>
    <property type="match status" value="1"/>
</dbReference>
<reference evidence="1" key="1">
    <citation type="journal article" date="2023" name="Front. Mar. Sci.">
        <title>A new Merluccius polli reference genome to investigate the effects of global change in West African waters.</title>
        <authorList>
            <person name="Mateo J.L."/>
            <person name="Blanco-Fernandez C."/>
            <person name="Garcia-Vazquez E."/>
            <person name="Machado-Schiaffino G."/>
        </authorList>
    </citation>
    <scope>NUCLEOTIDE SEQUENCE</scope>
    <source>
        <strain evidence="1">C29</strain>
        <tissue evidence="1">Fin</tissue>
    </source>
</reference>
<protein>
    <submittedName>
        <fullName evidence="1">Uncharacterized protein</fullName>
    </submittedName>
</protein>
<dbReference type="Proteomes" id="UP001174136">
    <property type="component" value="Unassembled WGS sequence"/>
</dbReference>
<dbReference type="InterPro" id="IPR050951">
    <property type="entry name" value="Retrovirus_Pol_polyprotein"/>
</dbReference>
<evidence type="ECO:0000313" key="1">
    <source>
        <dbReference type="EMBL" id="KAK0139298.1"/>
    </source>
</evidence>
<comment type="caution">
    <text evidence="1">The sequence shown here is derived from an EMBL/GenBank/DDBJ whole genome shotgun (WGS) entry which is preliminary data.</text>
</comment>
<dbReference type="AlphaFoldDB" id="A0AA47MFE9"/>
<accession>A0AA47MFE9</accession>
<dbReference type="Pfam" id="PF13650">
    <property type="entry name" value="Asp_protease_2"/>
    <property type="match status" value="1"/>
</dbReference>
<name>A0AA47MFE9_MERPO</name>
<proteinExistence type="predicted"/>
<dbReference type="InterPro" id="IPR021109">
    <property type="entry name" value="Peptidase_aspartic_dom_sf"/>
</dbReference>
<sequence>MREKSTEFKCGKCGGSHKPKSCPAYGKTCHNCGKDNHFSKCCNAMSTKKKVYTELDFVVDSVETCSTDRTEWVVPIEVNETIIPFKLDTGAQVNLLSMEDYKTLTVKSKINPVKIKVTGYTGETVPVKGSCIATFKSRRQIKSQLLIMDKRVQPILGLSACEKLNLVKKVFVVMSPEASNDSD</sequence>
<dbReference type="SUPFAM" id="SSF50630">
    <property type="entry name" value="Acid proteases"/>
    <property type="match status" value="1"/>
</dbReference>
<evidence type="ECO:0000313" key="2">
    <source>
        <dbReference type="Proteomes" id="UP001174136"/>
    </source>
</evidence>
<organism evidence="1 2">
    <name type="scientific">Merluccius polli</name>
    <name type="common">Benguela hake</name>
    <name type="synonym">Merluccius cadenati</name>
    <dbReference type="NCBI Taxonomy" id="89951"/>
    <lineage>
        <taxon>Eukaryota</taxon>
        <taxon>Metazoa</taxon>
        <taxon>Chordata</taxon>
        <taxon>Craniata</taxon>
        <taxon>Vertebrata</taxon>
        <taxon>Euteleostomi</taxon>
        <taxon>Actinopterygii</taxon>
        <taxon>Neopterygii</taxon>
        <taxon>Teleostei</taxon>
        <taxon>Neoteleostei</taxon>
        <taxon>Acanthomorphata</taxon>
        <taxon>Zeiogadaria</taxon>
        <taxon>Gadariae</taxon>
        <taxon>Gadiformes</taxon>
        <taxon>Gadoidei</taxon>
        <taxon>Merlucciidae</taxon>
        <taxon>Merluccius</taxon>
    </lineage>
</organism>